<gene>
    <name evidence="2" type="ORF">V5F30_04905</name>
</gene>
<dbReference type="EC" id="3.1.-.-" evidence="2"/>
<feature type="signal peptide" evidence="1">
    <location>
        <begin position="1"/>
        <end position="29"/>
    </location>
</feature>
<evidence type="ECO:0000313" key="3">
    <source>
        <dbReference type="Proteomes" id="UP001604043"/>
    </source>
</evidence>
<organism evidence="2 3">
    <name type="scientific">Xanthobacter aminoxidans</name>
    <dbReference type="NCBI Taxonomy" id="186280"/>
    <lineage>
        <taxon>Bacteria</taxon>
        <taxon>Pseudomonadati</taxon>
        <taxon>Pseudomonadota</taxon>
        <taxon>Alphaproteobacteria</taxon>
        <taxon>Hyphomicrobiales</taxon>
        <taxon>Xanthobacteraceae</taxon>
        <taxon>Xanthobacter</taxon>
    </lineage>
</organism>
<dbReference type="CDD" id="cd00229">
    <property type="entry name" value="SGNH_hydrolase"/>
    <property type="match status" value="1"/>
</dbReference>
<sequence>MRCLRFLAVPLLAVLGGFLVAGGPNAAHAAGCTARPSPALSMPAGVKALREGQPLRILAIGSSTTAGVGASSGDTNYPSQLARRLTAALGEGRVAMVNAGVSGETGPSTLARLKSLVQTQPAPQLVLWQVGTNDVIFGGDPTRLRATVADGLAAIAASGAAVVVIDQQYFPGINDLARYEAFVAAVNAAASARGVPLLRRYAMMKQWAAEDPKGFRGTLSWDSFHMNDAGYACLADALAPAIIAAAKQGGGSGTASAKPAR</sequence>
<feature type="chain" id="PRO_5046166460" evidence="1">
    <location>
        <begin position="30"/>
        <end position="261"/>
    </location>
</feature>
<comment type="caution">
    <text evidence="2">The sequence shown here is derived from an EMBL/GenBank/DDBJ whole genome shotgun (WGS) entry which is preliminary data.</text>
</comment>
<dbReference type="Pfam" id="PF25182">
    <property type="entry name" value="NonGDSL"/>
    <property type="match status" value="1"/>
</dbReference>
<dbReference type="InterPro" id="IPR036514">
    <property type="entry name" value="SGNH_hydro_sf"/>
</dbReference>
<dbReference type="GO" id="GO:0016787">
    <property type="term" value="F:hydrolase activity"/>
    <property type="evidence" value="ECO:0007669"/>
    <property type="project" value="UniProtKB-KW"/>
</dbReference>
<dbReference type="Gene3D" id="3.40.50.1110">
    <property type="entry name" value="SGNH hydrolase"/>
    <property type="match status" value="1"/>
</dbReference>
<keyword evidence="3" id="KW-1185">Reference proteome</keyword>
<accession>A0ABW6ZCL4</accession>
<dbReference type="PANTHER" id="PTHR30383:SF5">
    <property type="entry name" value="SGNH HYDROLASE-TYPE ESTERASE DOMAIN-CONTAINING PROTEIN"/>
    <property type="match status" value="1"/>
</dbReference>
<reference evidence="2 3" key="1">
    <citation type="submission" date="2024-02" db="EMBL/GenBank/DDBJ databases">
        <title>Expansion and revision of Xanthobacter and proposal of Roseixanthobacter gen. nov.</title>
        <authorList>
            <person name="Soltysiak M.P.M."/>
            <person name="Jalihal A."/>
            <person name="Ory A."/>
            <person name="Chrisophersen C."/>
            <person name="Lee A.D."/>
            <person name="Boulton J."/>
            <person name="Springer M."/>
        </authorList>
    </citation>
    <scope>NUCLEOTIDE SEQUENCE [LARGE SCALE GENOMIC DNA]</scope>
    <source>
        <strain evidence="2 3">CB5</strain>
    </source>
</reference>
<dbReference type="InterPro" id="IPR057572">
    <property type="entry name" value="NonGDSL"/>
</dbReference>
<name>A0ABW6ZCL4_9HYPH</name>
<dbReference type="PANTHER" id="PTHR30383">
    <property type="entry name" value="THIOESTERASE 1/PROTEASE 1/LYSOPHOSPHOLIPASE L1"/>
    <property type="match status" value="1"/>
</dbReference>
<dbReference type="SUPFAM" id="SSF52266">
    <property type="entry name" value="SGNH hydrolase"/>
    <property type="match status" value="1"/>
</dbReference>
<keyword evidence="2" id="KW-0378">Hydrolase</keyword>
<protein>
    <submittedName>
        <fullName evidence="2">SGNH/GDSL hydrolase family protein</fullName>
        <ecNumber evidence="2">3.1.-.-</ecNumber>
    </submittedName>
</protein>
<evidence type="ECO:0000313" key="2">
    <source>
        <dbReference type="EMBL" id="MFG1251530.1"/>
    </source>
</evidence>
<dbReference type="RefSeq" id="WP_394006074.1">
    <property type="nucleotide sequence ID" value="NZ_JBAFUR010000001.1"/>
</dbReference>
<keyword evidence="1" id="KW-0732">Signal</keyword>
<proteinExistence type="predicted"/>
<dbReference type="InterPro" id="IPR051532">
    <property type="entry name" value="Ester_Hydrolysis_Enzymes"/>
</dbReference>
<dbReference type="EMBL" id="JBAFUR010000001">
    <property type="protein sequence ID" value="MFG1251530.1"/>
    <property type="molecule type" value="Genomic_DNA"/>
</dbReference>
<evidence type="ECO:0000256" key="1">
    <source>
        <dbReference type="SAM" id="SignalP"/>
    </source>
</evidence>
<dbReference type="Proteomes" id="UP001604043">
    <property type="component" value="Unassembled WGS sequence"/>
</dbReference>